<dbReference type="STRING" id="1432141.A0A015JE48"/>
<dbReference type="AlphaFoldDB" id="A0A015JE48"/>
<dbReference type="Proteomes" id="UP000022910">
    <property type="component" value="Unassembled WGS sequence"/>
</dbReference>
<dbReference type="PROSITE" id="PS50966">
    <property type="entry name" value="ZF_SWIM"/>
    <property type="match status" value="1"/>
</dbReference>
<evidence type="ECO:0000259" key="3">
    <source>
        <dbReference type="PROSITE" id="PS50158"/>
    </source>
</evidence>
<dbReference type="HOGENOM" id="CLU_019367_1_1_1"/>
<dbReference type="EMBL" id="JEMT01029010">
    <property type="protein sequence ID" value="EXX53244.1"/>
    <property type="molecule type" value="Genomic_DNA"/>
</dbReference>
<comment type="caution">
    <text evidence="5">The sequence shown here is derived from an EMBL/GenBank/DDBJ whole genome shotgun (WGS) entry which is preliminary data.</text>
</comment>
<evidence type="ECO:0000256" key="1">
    <source>
        <dbReference type="PROSITE-ProRule" id="PRU00047"/>
    </source>
</evidence>
<dbReference type="PROSITE" id="PS50158">
    <property type="entry name" value="ZF_CCHC"/>
    <property type="match status" value="1"/>
</dbReference>
<feature type="compositionally biased region" description="Basic residues" evidence="2">
    <location>
        <begin position="429"/>
        <end position="444"/>
    </location>
</feature>
<evidence type="ECO:0008006" key="7">
    <source>
        <dbReference type="Google" id="ProtNLM"/>
    </source>
</evidence>
<dbReference type="InterPro" id="IPR001878">
    <property type="entry name" value="Znf_CCHC"/>
</dbReference>
<dbReference type="PANTHER" id="PTHR47718">
    <property type="entry name" value="OS01G0519700 PROTEIN"/>
    <property type="match status" value="1"/>
</dbReference>
<dbReference type="GO" id="GO:0008270">
    <property type="term" value="F:zinc ion binding"/>
    <property type="evidence" value="ECO:0007669"/>
    <property type="project" value="UniProtKB-KW"/>
</dbReference>
<keyword evidence="6" id="KW-1185">Reference proteome</keyword>
<keyword evidence="1" id="KW-0862">Zinc</keyword>
<organism evidence="5 6">
    <name type="scientific">Rhizophagus irregularis (strain DAOM 197198w)</name>
    <name type="common">Glomus intraradices</name>
    <dbReference type="NCBI Taxonomy" id="1432141"/>
    <lineage>
        <taxon>Eukaryota</taxon>
        <taxon>Fungi</taxon>
        <taxon>Fungi incertae sedis</taxon>
        <taxon>Mucoromycota</taxon>
        <taxon>Glomeromycotina</taxon>
        <taxon>Glomeromycetes</taxon>
        <taxon>Glomerales</taxon>
        <taxon>Glomeraceae</taxon>
        <taxon>Rhizophagus</taxon>
    </lineage>
</organism>
<protein>
    <recommendedName>
        <fullName evidence="7">Protein far1-related sequence 5-like</fullName>
    </recommendedName>
</protein>
<evidence type="ECO:0000259" key="4">
    <source>
        <dbReference type="PROSITE" id="PS50966"/>
    </source>
</evidence>
<sequence length="476" mass="55642">MTDSDLAVDAAVKEVFTKTYPVHCAFHITQNLHKNLRKPLGNNYEKFLQDFYRCRNSLVRTIFHNRFTKLIEDYPQSKTYLEELYTSKEYWAHSYTSFRFTGGMIATSRVESVNACIKRMLFNSDVSLCELMSEIHKLLDEQDKKNIYQYWKLAIPSVKNQEHANFLFTEVDKYCQRFLTPAILKLQRDEINQSLYYAANPINEQDIVVINEVSYDDECAESPRATIEQLIEVSGRDNVKEIWAVRVGNSLIAKHYVILLKNDAHMCSCLMVIRKGVVCRHYFQVMLNTCKARFHIRLIPSRWYQKDKDASHEAFIVADKFQNGMSTNAIQENNVGYLCAIDKEKEDLLEHRMNLLDEKIMYGTLHGTYKKALRKALQTKTDSLRLIEILEDFANEDSEFESEDERLGEEEFDESDKENINPFQLGNPKIRRGKGRLAGTRRYKASNEKDQSEKTKQRRRCKKCGNLGHYQKNCNA</sequence>
<keyword evidence="1" id="KW-0479">Metal-binding</keyword>
<gene>
    <name evidence="5" type="ORF">RirG_245730</name>
</gene>
<dbReference type="InterPro" id="IPR007527">
    <property type="entry name" value="Znf_SWIM"/>
</dbReference>
<accession>A0A015JE48</accession>
<feature type="compositionally biased region" description="Basic and acidic residues" evidence="2">
    <location>
        <begin position="445"/>
        <end position="455"/>
    </location>
</feature>
<evidence type="ECO:0000256" key="2">
    <source>
        <dbReference type="SAM" id="MobiDB-lite"/>
    </source>
</evidence>
<keyword evidence="1" id="KW-0863">Zinc-finger</keyword>
<evidence type="ECO:0000313" key="6">
    <source>
        <dbReference type="Proteomes" id="UP000022910"/>
    </source>
</evidence>
<evidence type="ECO:0000313" key="5">
    <source>
        <dbReference type="EMBL" id="EXX53244.1"/>
    </source>
</evidence>
<dbReference type="GO" id="GO:0003676">
    <property type="term" value="F:nucleic acid binding"/>
    <property type="evidence" value="ECO:0007669"/>
    <property type="project" value="InterPro"/>
</dbReference>
<feature type="domain" description="CCHC-type" evidence="3">
    <location>
        <begin position="459"/>
        <end position="474"/>
    </location>
</feature>
<reference evidence="5 6" key="1">
    <citation type="submission" date="2014-02" db="EMBL/GenBank/DDBJ databases">
        <title>Single nucleus genome sequencing reveals high similarity among nuclei of an endomycorrhizal fungus.</title>
        <authorList>
            <person name="Lin K."/>
            <person name="Geurts R."/>
            <person name="Zhang Z."/>
            <person name="Limpens E."/>
            <person name="Saunders D.G."/>
            <person name="Mu D."/>
            <person name="Pang E."/>
            <person name="Cao H."/>
            <person name="Cha H."/>
            <person name="Lin T."/>
            <person name="Zhou Q."/>
            <person name="Shang Y."/>
            <person name="Li Y."/>
            <person name="Ivanov S."/>
            <person name="Sharma T."/>
            <person name="Velzen R.V."/>
            <person name="Ruijter N.D."/>
            <person name="Aanen D.K."/>
            <person name="Win J."/>
            <person name="Kamoun S."/>
            <person name="Bisseling T."/>
            <person name="Huang S."/>
        </authorList>
    </citation>
    <scope>NUCLEOTIDE SEQUENCE [LARGE SCALE GENOMIC DNA]</scope>
    <source>
        <strain evidence="6">DAOM197198w</strain>
    </source>
</reference>
<dbReference type="PANTHER" id="PTHR47718:SF7">
    <property type="entry name" value="PROTEIN FAR1-RELATED SEQUENCE"/>
    <property type="match status" value="1"/>
</dbReference>
<name>A0A015JE48_RHIIW</name>
<feature type="compositionally biased region" description="Acidic residues" evidence="2">
    <location>
        <begin position="397"/>
        <end position="416"/>
    </location>
</feature>
<feature type="domain" description="SWIM-type" evidence="4">
    <location>
        <begin position="256"/>
        <end position="290"/>
    </location>
</feature>
<feature type="region of interest" description="Disordered" evidence="2">
    <location>
        <begin position="397"/>
        <end position="460"/>
    </location>
</feature>
<proteinExistence type="predicted"/>